<dbReference type="GO" id="GO:0046872">
    <property type="term" value="F:metal ion binding"/>
    <property type="evidence" value="ECO:0007669"/>
    <property type="project" value="InterPro"/>
</dbReference>
<dbReference type="Pfam" id="PF00403">
    <property type="entry name" value="HMA"/>
    <property type="match status" value="1"/>
</dbReference>
<dbReference type="AlphaFoldDB" id="A0A485A2R0"/>
<reference evidence="3 4" key="1">
    <citation type="submission" date="2019-03" db="EMBL/GenBank/DDBJ databases">
        <authorList>
            <consortium name="Pathogen Informatics"/>
        </authorList>
    </citation>
    <scope>NUCLEOTIDE SEQUENCE [LARGE SCALE GENOMIC DNA]</scope>
    <source>
        <strain evidence="3 4">NCTC12993</strain>
    </source>
</reference>
<evidence type="ECO:0000313" key="4">
    <source>
        <dbReference type="Proteomes" id="UP000401081"/>
    </source>
</evidence>
<dbReference type="CDD" id="cd00371">
    <property type="entry name" value="HMA"/>
    <property type="match status" value="1"/>
</dbReference>
<accession>A0A485A2R0</accession>
<gene>
    <name evidence="3" type="ORF">NCTC12993_00042</name>
</gene>
<dbReference type="PROSITE" id="PS50846">
    <property type="entry name" value="HMA_2"/>
    <property type="match status" value="1"/>
</dbReference>
<proteinExistence type="predicted"/>
<feature type="signal peptide" evidence="1">
    <location>
        <begin position="1"/>
        <end position="18"/>
    </location>
</feature>
<name>A0A485A2R0_KLUCR</name>
<evidence type="ECO:0000256" key="1">
    <source>
        <dbReference type="SAM" id="SignalP"/>
    </source>
</evidence>
<dbReference type="PRINTS" id="PR00946">
    <property type="entry name" value="HGSCAVENGER"/>
</dbReference>
<dbReference type="InterPro" id="IPR006121">
    <property type="entry name" value="HMA_dom"/>
</dbReference>
<dbReference type="Gene3D" id="3.30.70.100">
    <property type="match status" value="1"/>
</dbReference>
<keyword evidence="1" id="KW-0732">Signal</keyword>
<dbReference type="InterPro" id="IPR001802">
    <property type="entry name" value="MerP/CopZ"/>
</dbReference>
<organism evidence="3 4">
    <name type="scientific">Kluyvera cryocrescens</name>
    <name type="common">Kluyvera citrophila</name>
    <dbReference type="NCBI Taxonomy" id="580"/>
    <lineage>
        <taxon>Bacteria</taxon>
        <taxon>Pseudomonadati</taxon>
        <taxon>Pseudomonadota</taxon>
        <taxon>Gammaproteobacteria</taxon>
        <taxon>Enterobacterales</taxon>
        <taxon>Enterobacteriaceae</taxon>
        <taxon>Kluyvera</taxon>
    </lineage>
</organism>
<sequence length="127" mass="14193">MKKMAILALLWVTPFGWAADKLVTIDVGEMNCPLCVISINQALRSTDGVIKAKASLKTRQAQVVVPENFDNQRLLAAIAKTGFKARSTEKARCSNSPRWEKETRVASGFFYEIRTDKPAPSPRCYRC</sequence>
<dbReference type="SUPFAM" id="SSF55008">
    <property type="entry name" value="HMA, heavy metal-associated domain"/>
    <property type="match status" value="1"/>
</dbReference>
<dbReference type="Proteomes" id="UP000401081">
    <property type="component" value="Unassembled WGS sequence"/>
</dbReference>
<dbReference type="InterPro" id="IPR036163">
    <property type="entry name" value="HMA_dom_sf"/>
</dbReference>
<keyword evidence="4" id="KW-1185">Reference proteome</keyword>
<protein>
    <submittedName>
        <fullName evidence="3">Putative mercuric reductase</fullName>
    </submittedName>
</protein>
<dbReference type="EMBL" id="CAADJD010000001">
    <property type="protein sequence ID" value="VFS54830.1"/>
    <property type="molecule type" value="Genomic_DNA"/>
</dbReference>
<feature type="chain" id="PRO_5019780402" evidence="1">
    <location>
        <begin position="19"/>
        <end position="127"/>
    </location>
</feature>
<evidence type="ECO:0000313" key="3">
    <source>
        <dbReference type="EMBL" id="VFS54830.1"/>
    </source>
</evidence>
<feature type="domain" description="HMA" evidence="2">
    <location>
        <begin position="21"/>
        <end position="86"/>
    </location>
</feature>
<evidence type="ECO:0000259" key="2">
    <source>
        <dbReference type="PROSITE" id="PS50846"/>
    </source>
</evidence>